<accession>A0A0X1KKG1</accession>
<feature type="transmembrane region" description="Helical" evidence="1">
    <location>
        <begin position="273"/>
        <end position="294"/>
    </location>
</feature>
<keyword evidence="3" id="KW-1185">Reference proteome</keyword>
<keyword evidence="1" id="KW-1133">Transmembrane helix</keyword>
<sequence>MAFIGLFLAVWLVIRFGSGRITTTFDEAYYISTIKIGGVYSGLITPYLLRSINSIVSNPVVSLLSVSLVLFLIYPFFLLWFHRSFSGYSSNALPFYLALLLSSHYLWSSNEVRPQQTGVLVGLVLILVILRVFDGDSLAPKSVLVVSALWALLGLSHILSLGIFLALAWFIGVVKLTEGRSLSRYFMALGPSALGVLSLLLPQYRTTVFSIKWILKHSSNPLFCSAGWNFYFSLVIGWFLLLISGPLVAKMWERVPSLRSFFERIRSELTHRAGLYAFLGILGMAALMLVQFHLGAEVYEKVYRDRMFIVIMQTGNFLFGALTVVGFINALREKRQDSSTKVLVFMGLLMIFALLISMVMPSGFGSFGFRNWMIRVYQYFVVFSVPFVAREVEVLLKGTKLHRATVVAVLVIGIVISVLNVGRPPVVYNYPYYWTERDLELLPRVGPGFVYLDDTLTPPENSLAVSFLGWAYGNRIEPYPCGVEHLPEPDYCVSGLCHSPYPYQEISLASLNLSHATVISGDTPKSLENWALSLFSITGATKTTKVPVIALGNSTLNPMIEELESQYLLPVMVNYSIITGPNFKYYYAIKEGRRKGDVVRSMFVVQAVLVNNAPVVVISSPSLDGVVAGLWVLRNEIIQSPAKWQDVSFVVGEWEEKDGEVLPFVEAYPGDKNGFSYGDEIKILRIGTVGKP</sequence>
<feature type="transmembrane region" description="Helical" evidence="1">
    <location>
        <begin position="372"/>
        <end position="389"/>
    </location>
</feature>
<reference evidence="2 3" key="1">
    <citation type="submission" date="2014-01" db="EMBL/GenBank/DDBJ databases">
        <title>Genome sequencing of Thermococcus guaymasensis.</title>
        <authorList>
            <person name="Zhang X."/>
            <person name="Alvare G."/>
            <person name="Fristensky B."/>
            <person name="Chen L."/>
            <person name="Suen T."/>
            <person name="Chen Q."/>
            <person name="Ma K."/>
        </authorList>
    </citation>
    <scope>NUCLEOTIDE SEQUENCE [LARGE SCALE GENOMIC DNA]</scope>
    <source>
        <strain evidence="2 3">DSM 11113</strain>
    </source>
</reference>
<keyword evidence="1" id="KW-0812">Transmembrane</keyword>
<dbReference type="Proteomes" id="UP000062043">
    <property type="component" value="Chromosome"/>
</dbReference>
<feature type="transmembrane region" description="Helical" evidence="1">
    <location>
        <begin position="401"/>
        <end position="422"/>
    </location>
</feature>
<feature type="transmembrane region" description="Helical" evidence="1">
    <location>
        <begin position="306"/>
        <end position="330"/>
    </location>
</feature>
<dbReference type="KEGG" id="tgy:X802_05970"/>
<feature type="transmembrane region" description="Helical" evidence="1">
    <location>
        <begin position="116"/>
        <end position="133"/>
    </location>
</feature>
<gene>
    <name evidence="2" type="ORF">X802_05970</name>
</gene>
<feature type="transmembrane region" description="Helical" evidence="1">
    <location>
        <begin position="230"/>
        <end position="252"/>
    </location>
</feature>
<feature type="transmembrane region" description="Helical" evidence="1">
    <location>
        <begin position="61"/>
        <end position="82"/>
    </location>
</feature>
<protein>
    <submittedName>
        <fullName evidence="2">Uncharacterized protein</fullName>
    </submittedName>
</protein>
<proteinExistence type="predicted"/>
<keyword evidence="1" id="KW-0472">Membrane</keyword>
<feature type="transmembrane region" description="Helical" evidence="1">
    <location>
        <begin position="342"/>
        <end position="360"/>
    </location>
</feature>
<organism evidence="2 3">
    <name type="scientific">Thermococcus guaymasensis DSM 11113</name>
    <dbReference type="NCBI Taxonomy" id="1432656"/>
    <lineage>
        <taxon>Archaea</taxon>
        <taxon>Methanobacteriati</taxon>
        <taxon>Methanobacteriota</taxon>
        <taxon>Thermococci</taxon>
        <taxon>Thermococcales</taxon>
        <taxon>Thermococcaceae</taxon>
        <taxon>Thermococcus</taxon>
    </lineage>
</organism>
<feature type="transmembrane region" description="Helical" evidence="1">
    <location>
        <begin position="88"/>
        <end position="107"/>
    </location>
</feature>
<evidence type="ECO:0000256" key="1">
    <source>
        <dbReference type="SAM" id="Phobius"/>
    </source>
</evidence>
<feature type="transmembrane region" description="Helical" evidence="1">
    <location>
        <begin position="185"/>
        <end position="204"/>
    </location>
</feature>
<dbReference type="EMBL" id="CP007140">
    <property type="protein sequence ID" value="AJC71753.1"/>
    <property type="molecule type" value="Genomic_DNA"/>
</dbReference>
<feature type="transmembrane region" description="Helical" evidence="1">
    <location>
        <begin position="145"/>
        <end position="173"/>
    </location>
</feature>
<feature type="transmembrane region" description="Helical" evidence="1">
    <location>
        <begin position="29"/>
        <end position="49"/>
    </location>
</feature>
<name>A0A0X1KKG1_9EURY</name>
<dbReference type="AlphaFoldDB" id="A0A0X1KKG1"/>
<evidence type="ECO:0000313" key="2">
    <source>
        <dbReference type="EMBL" id="AJC71753.1"/>
    </source>
</evidence>
<evidence type="ECO:0000313" key="3">
    <source>
        <dbReference type="Proteomes" id="UP000062043"/>
    </source>
</evidence>
<dbReference type="PATRIC" id="fig|1432656.3.peg.1158"/>